<accession>A0A6J7X9V3</accession>
<evidence type="ECO:0000313" key="2">
    <source>
        <dbReference type="EMBL" id="CAB5226414.1"/>
    </source>
</evidence>
<evidence type="ECO:0000259" key="1">
    <source>
        <dbReference type="Pfam" id="PF01467"/>
    </source>
</evidence>
<dbReference type="SUPFAM" id="SSF52374">
    <property type="entry name" value="Nucleotidylyl transferase"/>
    <property type="match status" value="1"/>
</dbReference>
<feature type="domain" description="Cytidyltransferase-like" evidence="1">
    <location>
        <begin position="24"/>
        <end position="117"/>
    </location>
</feature>
<protein>
    <recommendedName>
        <fullName evidence="1">Cytidyltransferase-like domain-containing protein</fullName>
    </recommendedName>
</protein>
<gene>
    <name evidence="2" type="ORF">UFOVP760_190</name>
</gene>
<dbReference type="EMBL" id="LR798360">
    <property type="protein sequence ID" value="CAB5226414.1"/>
    <property type="molecule type" value="Genomic_DNA"/>
</dbReference>
<dbReference type="InterPro" id="IPR014729">
    <property type="entry name" value="Rossmann-like_a/b/a_fold"/>
</dbReference>
<dbReference type="InterPro" id="IPR004821">
    <property type="entry name" value="Cyt_trans-like"/>
</dbReference>
<dbReference type="Gene3D" id="3.40.50.620">
    <property type="entry name" value="HUPs"/>
    <property type="match status" value="1"/>
</dbReference>
<dbReference type="GO" id="GO:0003824">
    <property type="term" value="F:catalytic activity"/>
    <property type="evidence" value="ECO:0007669"/>
    <property type="project" value="InterPro"/>
</dbReference>
<name>A0A6J7X9V3_9CAUD</name>
<organism evidence="2">
    <name type="scientific">uncultured Caudovirales phage</name>
    <dbReference type="NCBI Taxonomy" id="2100421"/>
    <lineage>
        <taxon>Viruses</taxon>
        <taxon>Duplodnaviria</taxon>
        <taxon>Heunggongvirae</taxon>
        <taxon>Uroviricota</taxon>
        <taxon>Caudoviricetes</taxon>
        <taxon>Peduoviridae</taxon>
        <taxon>Maltschvirus</taxon>
        <taxon>Maltschvirus maltsch</taxon>
    </lineage>
</organism>
<sequence length="205" mass="22729">MKYNVLIEKILTSLTPSTNKAIFIFGRMNPPTLGHELLIAKAVELGRKENRDCYVFLTKTQDSKKNPIPFADKLKAINAALPSVNFINSDNIKTIFDAVGFLIDSGYNDLVLVAGSDRAGEYDSLFQKYINNPDPEKRLNLVSFRTAVAGENRDPDSDDASGVSATKARNLAKSGDFTAFRKVLPTGMPEVEVKILFDQIRQNLK</sequence>
<dbReference type="Pfam" id="PF01467">
    <property type="entry name" value="CTP_transf_like"/>
    <property type="match status" value="1"/>
</dbReference>
<proteinExistence type="predicted"/>
<reference evidence="2" key="1">
    <citation type="submission" date="2020-05" db="EMBL/GenBank/DDBJ databases">
        <authorList>
            <person name="Chiriac C."/>
            <person name="Salcher M."/>
            <person name="Ghai R."/>
            <person name="Kavagutti S V."/>
        </authorList>
    </citation>
    <scope>NUCLEOTIDE SEQUENCE</scope>
</reference>